<protein>
    <submittedName>
        <fullName evidence="5">TetR/AcrR family transcriptional regulator</fullName>
    </submittedName>
</protein>
<gene>
    <name evidence="5" type="ORF">OHU17_20290</name>
</gene>
<dbReference type="PROSITE" id="PS50977">
    <property type="entry name" value="HTH_TETR_2"/>
    <property type="match status" value="1"/>
</dbReference>
<dbReference type="InterPro" id="IPR001647">
    <property type="entry name" value="HTH_TetR"/>
</dbReference>
<evidence type="ECO:0000256" key="1">
    <source>
        <dbReference type="ARBA" id="ARBA00023125"/>
    </source>
</evidence>
<evidence type="ECO:0000313" key="5">
    <source>
        <dbReference type="EMBL" id="WUO47989.1"/>
    </source>
</evidence>
<dbReference type="PANTHER" id="PTHR30055">
    <property type="entry name" value="HTH-TYPE TRANSCRIPTIONAL REGULATOR RUTR"/>
    <property type="match status" value="1"/>
</dbReference>
<dbReference type="InterPro" id="IPR050109">
    <property type="entry name" value="HTH-type_TetR-like_transc_reg"/>
</dbReference>
<proteinExistence type="predicted"/>
<dbReference type="InterPro" id="IPR009057">
    <property type="entry name" value="Homeodomain-like_sf"/>
</dbReference>
<keyword evidence="6" id="KW-1185">Reference proteome</keyword>
<keyword evidence="1 2" id="KW-0238">DNA-binding</keyword>
<sequence>MSNGAENPAPPVVLRGDLQAPTGPVAAPRQRADALRNRAQILSAAEALFTATPHPRGVTMEQIAKAAGVGRATLYRSFPDPSAVAMALLDEHEKRLQGQMIYGPPPLGPGAPPGERLAAFYMAYLDLLRRHLPLALGAETGPARYETGAYGFWRLHVRTLLTAGGVQDPDALADIALGPLAPELYHHQLKTLGIPHERIVQALVLSARRLLNPTPP</sequence>
<dbReference type="Proteomes" id="UP001432075">
    <property type="component" value="Chromosome"/>
</dbReference>
<dbReference type="Pfam" id="PF00440">
    <property type="entry name" value="TetR_N"/>
    <property type="match status" value="1"/>
</dbReference>
<dbReference type="RefSeq" id="WP_190031983.1">
    <property type="nucleotide sequence ID" value="NZ_BMVE01000011.1"/>
</dbReference>
<evidence type="ECO:0000256" key="3">
    <source>
        <dbReference type="SAM" id="MobiDB-lite"/>
    </source>
</evidence>
<accession>A0ABZ1RND5</accession>
<feature type="DNA-binding region" description="H-T-H motif" evidence="2">
    <location>
        <begin position="59"/>
        <end position="78"/>
    </location>
</feature>
<dbReference type="PANTHER" id="PTHR30055:SF209">
    <property type="entry name" value="POSSIBLE TRANSCRIPTIONAL REGULATORY PROTEIN (PROBABLY TETR-FAMILY)"/>
    <property type="match status" value="1"/>
</dbReference>
<evidence type="ECO:0000313" key="6">
    <source>
        <dbReference type="Proteomes" id="UP001432075"/>
    </source>
</evidence>
<organism evidence="5 6">
    <name type="scientific">Streptomyces goshikiensis</name>
    <dbReference type="NCBI Taxonomy" id="1942"/>
    <lineage>
        <taxon>Bacteria</taxon>
        <taxon>Bacillati</taxon>
        <taxon>Actinomycetota</taxon>
        <taxon>Actinomycetes</taxon>
        <taxon>Kitasatosporales</taxon>
        <taxon>Streptomycetaceae</taxon>
        <taxon>Streptomyces</taxon>
    </lineage>
</organism>
<feature type="region of interest" description="Disordered" evidence="3">
    <location>
        <begin position="1"/>
        <end position="26"/>
    </location>
</feature>
<evidence type="ECO:0000256" key="2">
    <source>
        <dbReference type="PROSITE-ProRule" id="PRU00335"/>
    </source>
</evidence>
<dbReference type="Gene3D" id="1.10.357.10">
    <property type="entry name" value="Tetracycline Repressor, domain 2"/>
    <property type="match status" value="1"/>
</dbReference>
<dbReference type="SUPFAM" id="SSF46689">
    <property type="entry name" value="Homeodomain-like"/>
    <property type="match status" value="1"/>
</dbReference>
<name>A0ABZ1RND5_9ACTN</name>
<dbReference type="EMBL" id="CP108057">
    <property type="protein sequence ID" value="WUO47989.1"/>
    <property type="molecule type" value="Genomic_DNA"/>
</dbReference>
<feature type="domain" description="HTH tetR-type" evidence="4">
    <location>
        <begin position="35"/>
        <end position="96"/>
    </location>
</feature>
<evidence type="ECO:0000259" key="4">
    <source>
        <dbReference type="PROSITE" id="PS50977"/>
    </source>
</evidence>
<reference evidence="5" key="1">
    <citation type="submission" date="2022-10" db="EMBL/GenBank/DDBJ databases">
        <title>The complete genomes of actinobacterial strains from the NBC collection.</title>
        <authorList>
            <person name="Joergensen T.S."/>
            <person name="Alvarez Arevalo M."/>
            <person name="Sterndorff E.B."/>
            <person name="Faurdal D."/>
            <person name="Vuksanovic O."/>
            <person name="Mourched A.-S."/>
            <person name="Charusanti P."/>
            <person name="Shaw S."/>
            <person name="Blin K."/>
            <person name="Weber T."/>
        </authorList>
    </citation>
    <scope>NUCLEOTIDE SEQUENCE</scope>
    <source>
        <strain evidence="5">NBC_00283</strain>
    </source>
</reference>